<keyword evidence="2" id="KW-1185">Reference proteome</keyword>
<proteinExistence type="predicted"/>
<protein>
    <recommendedName>
        <fullName evidence="3">Transposase</fullName>
    </recommendedName>
</protein>
<dbReference type="Proteomes" id="UP001357223">
    <property type="component" value="Chromosome"/>
</dbReference>
<evidence type="ECO:0000313" key="2">
    <source>
        <dbReference type="Proteomes" id="UP001357223"/>
    </source>
</evidence>
<organism evidence="1 2">
    <name type="scientific">Niallia oryzisoli</name>
    <dbReference type="NCBI Taxonomy" id="1737571"/>
    <lineage>
        <taxon>Bacteria</taxon>
        <taxon>Bacillati</taxon>
        <taxon>Bacillota</taxon>
        <taxon>Bacilli</taxon>
        <taxon>Bacillales</taxon>
        <taxon>Bacillaceae</taxon>
        <taxon>Niallia</taxon>
    </lineage>
</organism>
<evidence type="ECO:0008006" key="3">
    <source>
        <dbReference type="Google" id="ProtNLM"/>
    </source>
</evidence>
<dbReference type="EMBL" id="CP137640">
    <property type="protein sequence ID" value="WVX80384.1"/>
    <property type="molecule type" value="Genomic_DNA"/>
</dbReference>
<sequence>MFKRNLEIREVKGKIPFWVIAERLGVHENTLRNWMKSEMLEERKREVMGAIAQIKEEMKKKGEV</sequence>
<dbReference type="RefSeq" id="WP_338449315.1">
    <property type="nucleotide sequence ID" value="NZ_CP137640.1"/>
</dbReference>
<evidence type="ECO:0000313" key="1">
    <source>
        <dbReference type="EMBL" id="WVX80384.1"/>
    </source>
</evidence>
<accession>A0ABZ2C9J2</accession>
<name>A0ABZ2C9J2_9BACI</name>
<reference evidence="1 2" key="1">
    <citation type="submission" date="2023-10" db="EMBL/GenBank/DDBJ databases">
        <title>Niallia locisalis sp.nov. isolated from a salt pond sample.</title>
        <authorList>
            <person name="Li X.-J."/>
            <person name="Dong L."/>
        </authorList>
    </citation>
    <scope>NUCLEOTIDE SEQUENCE [LARGE SCALE GENOMIC DNA]</scope>
    <source>
        <strain evidence="1 2">DSM 29761</strain>
    </source>
</reference>
<gene>
    <name evidence="1" type="ORF">R4Z09_24525</name>
</gene>